<evidence type="ECO:0000313" key="3">
    <source>
        <dbReference type="Proteomes" id="UP000319801"/>
    </source>
</evidence>
<feature type="compositionally biased region" description="Basic and acidic residues" evidence="1">
    <location>
        <begin position="162"/>
        <end position="177"/>
    </location>
</feature>
<feature type="region of interest" description="Disordered" evidence="1">
    <location>
        <begin position="1"/>
        <end position="34"/>
    </location>
</feature>
<dbReference type="Proteomes" id="UP000319801">
    <property type="component" value="Unassembled WGS sequence"/>
</dbReference>
<name>A0A556VU50_BAGYA</name>
<gene>
    <name evidence="2" type="ORF">Baya_16030</name>
</gene>
<comment type="caution">
    <text evidence="2">The sequence shown here is derived from an EMBL/GenBank/DDBJ whole genome shotgun (WGS) entry which is preliminary data.</text>
</comment>
<dbReference type="EMBL" id="VCAZ01000255">
    <property type="protein sequence ID" value="TTO79349.1"/>
    <property type="molecule type" value="Genomic_DNA"/>
</dbReference>
<dbReference type="OrthoDB" id="8643926at2759"/>
<feature type="compositionally biased region" description="Basic and acidic residues" evidence="1">
    <location>
        <begin position="238"/>
        <end position="250"/>
    </location>
</feature>
<organism evidence="2 3">
    <name type="scientific">Bagarius yarrelli</name>
    <name type="common">Goonch</name>
    <name type="synonym">Bagrus yarrelli</name>
    <dbReference type="NCBI Taxonomy" id="175774"/>
    <lineage>
        <taxon>Eukaryota</taxon>
        <taxon>Metazoa</taxon>
        <taxon>Chordata</taxon>
        <taxon>Craniata</taxon>
        <taxon>Vertebrata</taxon>
        <taxon>Euteleostomi</taxon>
        <taxon>Actinopterygii</taxon>
        <taxon>Neopterygii</taxon>
        <taxon>Teleostei</taxon>
        <taxon>Ostariophysi</taxon>
        <taxon>Siluriformes</taxon>
        <taxon>Sisoridae</taxon>
        <taxon>Sisorinae</taxon>
        <taxon>Bagarius</taxon>
    </lineage>
</organism>
<feature type="region of interest" description="Disordered" evidence="1">
    <location>
        <begin position="86"/>
        <end position="105"/>
    </location>
</feature>
<dbReference type="AlphaFoldDB" id="A0A556VU50"/>
<feature type="compositionally biased region" description="Basic and acidic residues" evidence="1">
    <location>
        <begin position="96"/>
        <end position="105"/>
    </location>
</feature>
<evidence type="ECO:0000313" key="2">
    <source>
        <dbReference type="EMBL" id="TTO79349.1"/>
    </source>
</evidence>
<evidence type="ECO:0000256" key="1">
    <source>
        <dbReference type="SAM" id="MobiDB-lite"/>
    </source>
</evidence>
<accession>A0A556VU50</accession>
<feature type="region of interest" description="Disordered" evidence="1">
    <location>
        <begin position="157"/>
        <end position="180"/>
    </location>
</feature>
<feature type="compositionally biased region" description="Basic and acidic residues" evidence="1">
    <location>
        <begin position="261"/>
        <end position="275"/>
    </location>
</feature>
<sequence length="305" mass="34393">MENQRQLPQAGGVESKLAASAIQSENNSDVRRETGDSVIATKFRTEENCDVPSKVPRFQYVDFPSLHQCIKQISVPPLEGWLASNPPGKVTAEHSSSPKDKGPKYKYVDYPSLHHCIQQLSVPPLETWSSKATKPSPGRLQTVTVGVQCPSHVIRDRKKYKEMKENRAEQQRRENRGSESTVHVLLPEQAVLQHMQETQSSLTLEKKAHFQKDTNMQQMHFSMISDCVSSSGSGSNQELDKTTDRREKSLRPSVISLVCTERQKHGTQPEERSEKGNSPVKLEQPIDLELIFPIGQRIFTDSVQH</sequence>
<proteinExistence type="predicted"/>
<feature type="region of interest" description="Disordered" evidence="1">
    <location>
        <begin position="227"/>
        <end position="282"/>
    </location>
</feature>
<keyword evidence="3" id="KW-1185">Reference proteome</keyword>
<protein>
    <submittedName>
        <fullName evidence="2">Uncharacterized protein</fullName>
    </submittedName>
</protein>
<reference evidence="2 3" key="1">
    <citation type="journal article" date="2019" name="Genome Biol. Evol.">
        <title>Whole-Genome Sequencing of the Giant Devil Catfish, Bagarius yarrelli.</title>
        <authorList>
            <person name="Jiang W."/>
            <person name="Lv Y."/>
            <person name="Cheng L."/>
            <person name="Yang K."/>
            <person name="Chao B."/>
            <person name="Wang X."/>
            <person name="Li Y."/>
            <person name="Pan X."/>
            <person name="You X."/>
            <person name="Zhang Y."/>
            <person name="Yang J."/>
            <person name="Li J."/>
            <person name="Zhang X."/>
            <person name="Liu S."/>
            <person name="Sun C."/>
            <person name="Yang J."/>
            <person name="Shi Q."/>
        </authorList>
    </citation>
    <scope>NUCLEOTIDE SEQUENCE [LARGE SCALE GENOMIC DNA]</scope>
    <source>
        <strain evidence="2">JWS20170419001</strain>
        <tissue evidence="2">Muscle</tissue>
    </source>
</reference>